<proteinExistence type="predicted"/>
<evidence type="ECO:0000313" key="3">
    <source>
        <dbReference type="Proteomes" id="UP000073492"/>
    </source>
</evidence>
<feature type="region of interest" description="Disordered" evidence="1">
    <location>
        <begin position="39"/>
        <end position="59"/>
    </location>
</feature>
<evidence type="ECO:0000313" key="2">
    <source>
        <dbReference type="EMBL" id="KXT15507.1"/>
    </source>
</evidence>
<evidence type="ECO:0000256" key="1">
    <source>
        <dbReference type="SAM" id="MobiDB-lite"/>
    </source>
</evidence>
<gene>
    <name evidence="2" type="ORF">AC579_3412</name>
</gene>
<reference evidence="2 3" key="1">
    <citation type="submission" date="2015-07" db="EMBL/GenBank/DDBJ databases">
        <title>Comparative genomics of the Sigatoka disease complex on banana suggests a link between parallel evolutionary changes in Pseudocercospora fijiensis and Pseudocercospora eumusae and increased virulence on the banana host.</title>
        <authorList>
            <person name="Chang T.-C."/>
            <person name="Salvucci A."/>
            <person name="Crous P.W."/>
            <person name="Stergiopoulos I."/>
        </authorList>
    </citation>
    <scope>NUCLEOTIDE SEQUENCE [LARGE SCALE GENOMIC DNA]</scope>
    <source>
        <strain evidence="2 3">CBS 116634</strain>
    </source>
</reference>
<dbReference type="AlphaFoldDB" id="A0A139IL39"/>
<dbReference type="EMBL" id="LFZO01000057">
    <property type="protein sequence ID" value="KXT15507.1"/>
    <property type="molecule type" value="Genomic_DNA"/>
</dbReference>
<dbReference type="PANTHER" id="PTHR42085:SF2">
    <property type="entry name" value="F-BOX DOMAIN-CONTAINING PROTEIN"/>
    <property type="match status" value="1"/>
</dbReference>
<sequence length="303" mass="34887">MWCKRSEKAVAKLHVPFSTSHSPLYTSCAAEHFLLDSSPQRSTDMASDPKRSKSGDRSPRLRVSLPLREHDAFARAYAVQAVRVVSSTTASTAIQISKTSSTGFLDLAREVRDEIYYLAVVEQDDIKSQCIESGTTHGIYYNPALTNVSRLSRVCKQVRREALETFFKHNRFRVANTHVWPRANWQGWASEKKMADLFKRLKHFEIKLYDYPNVHIEQQTDGSWNGSWDDTDWSFLGSEDDEEVSEDIIEEVCEATEEHLERLLSAMKEHPEHISDAIERFREEILVVYAEARKRASEDTNRI</sequence>
<name>A0A139IL39_9PEZI</name>
<dbReference type="OrthoDB" id="62952at2759"/>
<organism evidence="2 3">
    <name type="scientific">Pseudocercospora musae</name>
    <dbReference type="NCBI Taxonomy" id="113226"/>
    <lineage>
        <taxon>Eukaryota</taxon>
        <taxon>Fungi</taxon>
        <taxon>Dikarya</taxon>
        <taxon>Ascomycota</taxon>
        <taxon>Pezizomycotina</taxon>
        <taxon>Dothideomycetes</taxon>
        <taxon>Dothideomycetidae</taxon>
        <taxon>Mycosphaerellales</taxon>
        <taxon>Mycosphaerellaceae</taxon>
        <taxon>Pseudocercospora</taxon>
    </lineage>
</organism>
<accession>A0A139IL39</accession>
<dbReference type="InterPro" id="IPR038883">
    <property type="entry name" value="AN11006-like"/>
</dbReference>
<dbReference type="Proteomes" id="UP000073492">
    <property type="component" value="Unassembled WGS sequence"/>
</dbReference>
<comment type="caution">
    <text evidence="2">The sequence shown here is derived from an EMBL/GenBank/DDBJ whole genome shotgun (WGS) entry which is preliminary data.</text>
</comment>
<protein>
    <submittedName>
        <fullName evidence="2">Uncharacterized protein</fullName>
    </submittedName>
</protein>
<keyword evidence="3" id="KW-1185">Reference proteome</keyword>
<dbReference type="PANTHER" id="PTHR42085">
    <property type="entry name" value="F-BOX DOMAIN-CONTAINING PROTEIN"/>
    <property type="match status" value="1"/>
</dbReference>
<feature type="compositionally biased region" description="Basic and acidic residues" evidence="1">
    <location>
        <begin position="47"/>
        <end position="59"/>
    </location>
</feature>